<reference evidence="1 2" key="1">
    <citation type="submission" date="2014-02" db="EMBL/GenBank/DDBJ databases">
        <title>Kosmotoga genome sequencing.</title>
        <authorList>
            <person name="Pollo S.M."/>
            <person name="Charchuk R."/>
            <person name="Nesbo C.L."/>
        </authorList>
    </citation>
    <scope>NUCLEOTIDE SEQUENCE [LARGE SCALE GENOMIC DNA]</scope>
    <source>
        <strain evidence="1 2">S304</strain>
    </source>
</reference>
<dbReference type="PANTHER" id="PTHR31497">
    <property type="entry name" value="AUTOCRINE PROLIFERATION REPRESSOR PROTEIN A"/>
    <property type="match status" value="1"/>
</dbReference>
<dbReference type="InterPro" id="IPR029058">
    <property type="entry name" value="AB_hydrolase_fold"/>
</dbReference>
<dbReference type="Pfam" id="PF10142">
    <property type="entry name" value="PhoPQ_related"/>
    <property type="match status" value="1"/>
</dbReference>
<gene>
    <name evidence="1" type="ORF">AT15_04935</name>
</gene>
<keyword evidence="2" id="KW-1185">Reference proteome</keyword>
<dbReference type="OrthoDB" id="8950502at2"/>
<accession>A0A176JWA7</accession>
<dbReference type="Gene3D" id="3.40.50.1820">
    <property type="entry name" value="alpha/beta hydrolase"/>
    <property type="match status" value="1"/>
</dbReference>
<evidence type="ECO:0008006" key="3">
    <source>
        <dbReference type="Google" id="ProtNLM"/>
    </source>
</evidence>
<name>A0A176JWA7_9BACT</name>
<protein>
    <recommendedName>
        <fullName evidence="3">PhoPQ-activated pathogenicity-like protein PqaA type</fullName>
    </recommendedName>
</protein>
<dbReference type="PATRIC" id="fig|1453497.3.peg.978"/>
<dbReference type="SUPFAM" id="SSF53474">
    <property type="entry name" value="alpha/beta-Hydrolases"/>
    <property type="match status" value="1"/>
</dbReference>
<dbReference type="AlphaFoldDB" id="A0A176JWA7"/>
<dbReference type="EMBL" id="JFHK01000025">
    <property type="protein sequence ID" value="OAA27956.1"/>
    <property type="molecule type" value="Genomic_DNA"/>
</dbReference>
<proteinExistence type="predicted"/>
<dbReference type="Proteomes" id="UP000077339">
    <property type="component" value="Unassembled WGS sequence"/>
</dbReference>
<comment type="caution">
    <text evidence="1">The sequence shown here is derived from an EMBL/GenBank/DDBJ whole genome shotgun (WGS) entry which is preliminary data.</text>
</comment>
<dbReference type="RefSeq" id="WP_068348848.1">
    <property type="nucleotide sequence ID" value="NZ_JFHK01000025.1"/>
</dbReference>
<dbReference type="PANTHER" id="PTHR31497:SF0">
    <property type="entry name" value="AUTOCRINE PROLIFERATION REPRESSOR PROTEIN A"/>
    <property type="match status" value="1"/>
</dbReference>
<dbReference type="InterPro" id="IPR009199">
    <property type="entry name" value="PhoPQ-act_pathogen-rel_PqaA"/>
</dbReference>
<dbReference type="PIRSF" id="PIRSF014728">
    <property type="entry name" value="PqaA"/>
    <property type="match status" value="1"/>
</dbReference>
<organism evidence="1 2">
    <name type="scientific">Kosmotoga arenicorallina S304</name>
    <dbReference type="NCBI Taxonomy" id="1453497"/>
    <lineage>
        <taxon>Bacteria</taxon>
        <taxon>Thermotogati</taxon>
        <taxon>Thermotogota</taxon>
        <taxon>Thermotogae</taxon>
        <taxon>Kosmotogales</taxon>
        <taxon>Kosmotogaceae</taxon>
        <taxon>Kosmotoga</taxon>
    </lineage>
</organism>
<evidence type="ECO:0000313" key="1">
    <source>
        <dbReference type="EMBL" id="OAA27956.1"/>
    </source>
</evidence>
<sequence length="428" mass="48340">MKRVLCLLFIFLLGLSVVLGVSIMSFLARDELPKTLEEADFEVVIPPGTGSPGFGVFSFKAFNWKGVSWKNHLLIIKPEALRSRYALLFITGDYKIDNGLLEVFNTIAIQNGAYVVVLYDIPNQPLFNDYREDWLIAYTFSKFLETGDYEWPLLLPMVRSTITAMNMITDYAKKEGFEIEGFILSGASKRGWTTWLTAAFDNRVKAIAPIAFDNLNIKEQMKHQLEFWGAYSKSIAEYVNTGILNDLEDPKRIALLQYVDPYAYREHLDIPKLIIVGTNDPYWPVNAATLYFDGLPGEKGMVYAPNMGHGAEISRTVQAIGALFANLDEGASLPEIMATYSTNASETEIHIDISIKPKDWKISEVRLFFANSQIRDFRNARFDYIPLGKAENMAATFSIKGYTATYIEVVFQRKGRAVSISTPIRVFP</sequence>
<evidence type="ECO:0000313" key="2">
    <source>
        <dbReference type="Proteomes" id="UP000077339"/>
    </source>
</evidence>
<dbReference type="STRING" id="1453497.AT15_04935"/>